<proteinExistence type="predicted"/>
<organism evidence="1 2">
    <name type="scientific">Marinitoga hydrogenitolerans (strain DSM 16785 / JCM 12826 / AT1271)</name>
    <dbReference type="NCBI Taxonomy" id="1122195"/>
    <lineage>
        <taxon>Bacteria</taxon>
        <taxon>Thermotogati</taxon>
        <taxon>Thermotogota</taxon>
        <taxon>Thermotogae</taxon>
        <taxon>Petrotogales</taxon>
        <taxon>Petrotogaceae</taxon>
        <taxon>Marinitoga</taxon>
    </lineage>
</organism>
<keyword evidence="2" id="KW-1185">Reference proteome</keyword>
<dbReference type="PROSITE" id="PS51257">
    <property type="entry name" value="PROKAR_LIPOPROTEIN"/>
    <property type="match status" value="1"/>
</dbReference>
<dbReference type="STRING" id="1122195.SAMN02745164_01524"/>
<reference evidence="1" key="1">
    <citation type="submission" date="2016-11" db="EMBL/GenBank/DDBJ databases">
        <authorList>
            <person name="Varghese N."/>
            <person name="Submissions S."/>
        </authorList>
    </citation>
    <scope>NUCLEOTIDE SEQUENCE [LARGE SCALE GENOMIC DNA]</scope>
    <source>
        <strain evidence="1">DSM 16785</strain>
    </source>
</reference>
<name>A0A1M4XVF6_MARH1</name>
<gene>
    <name evidence="1" type="ORF">SAMN02745164_01524</name>
</gene>
<dbReference type="Proteomes" id="UP000184334">
    <property type="component" value="Unassembled WGS sequence"/>
</dbReference>
<comment type="caution">
    <text evidence="1">The sequence shown here is derived from an EMBL/GenBank/DDBJ whole genome shotgun (WGS) entry which is preliminary data.</text>
</comment>
<evidence type="ECO:0000313" key="2">
    <source>
        <dbReference type="Proteomes" id="UP000184334"/>
    </source>
</evidence>
<dbReference type="OrthoDB" id="48763at2"/>
<evidence type="ECO:0000313" key="1">
    <source>
        <dbReference type="EMBL" id="SHE97336.1"/>
    </source>
</evidence>
<protein>
    <submittedName>
        <fullName evidence="1">Uncharacterized protein</fullName>
    </submittedName>
</protein>
<dbReference type="AlphaFoldDB" id="A0A1M4XVF6"/>
<dbReference type="RefSeq" id="WP_072865091.1">
    <property type="nucleotide sequence ID" value="NZ_FQUI01000025.1"/>
</dbReference>
<sequence length="878" mass="101379">MRNYKIILFIVIIALLLIGCVRETNNLKNNLDNNITNIIYIESFENISFIKSKIEADSFEFLIENITSDKIEIPPSFMSIIKEKDGKILVAVSTSGIAEIGDTLLKIHSKNFKIEKINYFSRTSINKDFEEWNPYNWKWGGLLGDFNLDGKVGLTDFASFIYYYGMDPWEENVPPEFSRFDIGPALNIVKKDIWSNIYDYKLEDWKVNIIDFSIFTANFGYDITLIPTPEIITLNSNTDISAISTETYRNIAYVFLNTPSLANDVMSILNNHSNFINSIFLSLENNDIFELITNIINMPDSLETSIINLIEKIGNYAQNLKLDNYLDANFKWEINDFDWNGDGIINNDIELHIEATVTYTDNPEPQRKSLGLYTDLILKDYQNIESIEFIGIDKNTLGDAIFDWELLEQFKNQGFADDGYSPTFDTNDYLIIDEGFISMLSFILNNIYIPSKGLFLYNLTTPSATFTDIIASETPEASFMELFYNLTDDYIITKEELINNILGNMLNARDNLFETSVASIQNSILSLKDSINYSLQDSIMDYLYQDHDITSGPMDLFSTWELFYQNITNLAITDINYPMHIGGNVILYPAVFFENPEKFKDLNIYLPEITLEGTMNVESIEIETITINFPNAHFGGLISGIENPLIISTIDFNQQNMQEPQITDYEIEGITRIRPDEFGNPTPELALRFDVNISNPENVKNVEVWKNDVYITDLYFEKDNYYYNEKIFDVSNLNSYENTNYTIKVYDYNDNIVDTKNIYLGALYPENTLEITSPNNFNTYYYGESITLQWNNNLTLFYEGAEINVAKIDETTYMVDWENRIRVADDYDPDTPNFSITDLSYNIPANIFDSSGMYLVELVIYNWSENTSFEYHIIINIL</sequence>
<accession>A0A1M4XVF6</accession>
<dbReference type="EMBL" id="FQUI01000025">
    <property type="protein sequence ID" value="SHE97336.1"/>
    <property type="molecule type" value="Genomic_DNA"/>
</dbReference>